<dbReference type="EMBL" id="JH817903">
    <property type="protein sequence ID" value="EKC31319.1"/>
    <property type="molecule type" value="Genomic_DNA"/>
</dbReference>
<accession>K1QJH9</accession>
<evidence type="ECO:0000313" key="1">
    <source>
        <dbReference type="EMBL" id="EKC31319.1"/>
    </source>
</evidence>
<proteinExistence type="predicted"/>
<dbReference type="AlphaFoldDB" id="K1QJH9"/>
<dbReference type="HOGENOM" id="CLU_2514873_0_0_1"/>
<organism evidence="1">
    <name type="scientific">Magallana gigas</name>
    <name type="common">Pacific oyster</name>
    <name type="synonym">Crassostrea gigas</name>
    <dbReference type="NCBI Taxonomy" id="29159"/>
    <lineage>
        <taxon>Eukaryota</taxon>
        <taxon>Metazoa</taxon>
        <taxon>Spiralia</taxon>
        <taxon>Lophotrochozoa</taxon>
        <taxon>Mollusca</taxon>
        <taxon>Bivalvia</taxon>
        <taxon>Autobranchia</taxon>
        <taxon>Pteriomorphia</taxon>
        <taxon>Ostreida</taxon>
        <taxon>Ostreoidea</taxon>
        <taxon>Ostreidae</taxon>
        <taxon>Magallana</taxon>
    </lineage>
</organism>
<sequence>MSRFSEEAKSQILPGLPTREKNDSDAVCYATNQNLDSYNALYALLQDVNQRKKSSGGIKLTAVADRYNHGDGRQKLDRDLIKFNK</sequence>
<reference evidence="1" key="1">
    <citation type="journal article" date="2012" name="Nature">
        <title>The oyster genome reveals stress adaptation and complexity of shell formation.</title>
        <authorList>
            <person name="Zhang G."/>
            <person name="Fang X."/>
            <person name="Guo X."/>
            <person name="Li L."/>
            <person name="Luo R."/>
            <person name="Xu F."/>
            <person name="Yang P."/>
            <person name="Zhang L."/>
            <person name="Wang X."/>
            <person name="Qi H."/>
            <person name="Xiong Z."/>
            <person name="Que H."/>
            <person name="Xie Y."/>
            <person name="Holland P.W."/>
            <person name="Paps J."/>
            <person name="Zhu Y."/>
            <person name="Wu F."/>
            <person name="Chen Y."/>
            <person name="Wang J."/>
            <person name="Peng C."/>
            <person name="Meng J."/>
            <person name="Yang L."/>
            <person name="Liu J."/>
            <person name="Wen B."/>
            <person name="Zhang N."/>
            <person name="Huang Z."/>
            <person name="Zhu Q."/>
            <person name="Feng Y."/>
            <person name="Mount A."/>
            <person name="Hedgecock D."/>
            <person name="Xu Z."/>
            <person name="Liu Y."/>
            <person name="Domazet-Loso T."/>
            <person name="Du Y."/>
            <person name="Sun X."/>
            <person name="Zhang S."/>
            <person name="Liu B."/>
            <person name="Cheng P."/>
            <person name="Jiang X."/>
            <person name="Li J."/>
            <person name="Fan D."/>
            <person name="Wang W."/>
            <person name="Fu W."/>
            <person name="Wang T."/>
            <person name="Wang B."/>
            <person name="Zhang J."/>
            <person name="Peng Z."/>
            <person name="Li Y."/>
            <person name="Li N."/>
            <person name="Wang J."/>
            <person name="Chen M."/>
            <person name="He Y."/>
            <person name="Tan F."/>
            <person name="Song X."/>
            <person name="Zheng Q."/>
            <person name="Huang R."/>
            <person name="Yang H."/>
            <person name="Du X."/>
            <person name="Chen L."/>
            <person name="Yang M."/>
            <person name="Gaffney P.M."/>
            <person name="Wang S."/>
            <person name="Luo L."/>
            <person name="She Z."/>
            <person name="Ming Y."/>
            <person name="Huang W."/>
            <person name="Zhang S."/>
            <person name="Huang B."/>
            <person name="Zhang Y."/>
            <person name="Qu T."/>
            <person name="Ni P."/>
            <person name="Miao G."/>
            <person name="Wang J."/>
            <person name="Wang Q."/>
            <person name="Steinberg C.E."/>
            <person name="Wang H."/>
            <person name="Li N."/>
            <person name="Qian L."/>
            <person name="Zhang G."/>
            <person name="Li Y."/>
            <person name="Yang H."/>
            <person name="Liu X."/>
            <person name="Wang J."/>
            <person name="Yin Y."/>
            <person name="Wang J."/>
        </authorList>
    </citation>
    <scope>NUCLEOTIDE SEQUENCE [LARGE SCALE GENOMIC DNA]</scope>
    <source>
        <strain evidence="1">05x7-T-G4-1.051#20</strain>
    </source>
</reference>
<name>K1QJH9_MAGGI</name>
<dbReference type="InParanoid" id="K1QJH9"/>
<protein>
    <submittedName>
        <fullName evidence="1">Uncharacterized protein</fullName>
    </submittedName>
</protein>
<gene>
    <name evidence="1" type="ORF">CGI_10009959</name>
</gene>